<evidence type="ECO:0000256" key="4">
    <source>
        <dbReference type="ARBA" id="ARBA00022452"/>
    </source>
</evidence>
<dbReference type="AlphaFoldDB" id="A0A1E8CN60"/>
<organism evidence="14 15">
    <name type="scientific">Pseudohongiella acticola</name>
    <dbReference type="NCBI Taxonomy" id="1524254"/>
    <lineage>
        <taxon>Bacteria</taxon>
        <taxon>Pseudomonadati</taxon>
        <taxon>Pseudomonadota</taxon>
        <taxon>Gammaproteobacteria</taxon>
        <taxon>Pseudomonadales</taxon>
        <taxon>Pseudohongiellaceae</taxon>
        <taxon>Pseudohongiella</taxon>
    </lineage>
</organism>
<evidence type="ECO:0000256" key="9">
    <source>
        <dbReference type="ARBA" id="ARBA00033063"/>
    </source>
</evidence>
<keyword evidence="4" id="KW-1134">Transmembrane beta strand</keyword>
<evidence type="ECO:0000256" key="1">
    <source>
        <dbReference type="ARBA" id="ARBA00004442"/>
    </source>
</evidence>
<dbReference type="PANTHER" id="PTHR12815:SF47">
    <property type="entry name" value="TRANSLOCATION AND ASSEMBLY MODULE SUBUNIT TAMA"/>
    <property type="match status" value="1"/>
</dbReference>
<evidence type="ECO:0000256" key="10">
    <source>
        <dbReference type="ARBA" id="ARBA00093548"/>
    </source>
</evidence>
<evidence type="ECO:0000256" key="11">
    <source>
        <dbReference type="SAM" id="SignalP"/>
    </source>
</evidence>
<dbReference type="GO" id="GO:0097347">
    <property type="term" value="C:TAM protein secretion complex"/>
    <property type="evidence" value="ECO:0007669"/>
    <property type="project" value="TreeGrafter"/>
</dbReference>
<evidence type="ECO:0000256" key="7">
    <source>
        <dbReference type="ARBA" id="ARBA00023136"/>
    </source>
</evidence>
<reference evidence="15" key="1">
    <citation type="submission" date="2016-07" db="EMBL/GenBank/DDBJ databases">
        <authorList>
            <person name="Florea S."/>
            <person name="Webb J.S."/>
            <person name="Jaromczyk J."/>
            <person name="Schardl C.L."/>
        </authorList>
    </citation>
    <scope>NUCLEOTIDE SEQUENCE [LARGE SCALE GENOMIC DNA]</scope>
    <source>
        <strain evidence="15">KCTC 42131</strain>
    </source>
</reference>
<evidence type="ECO:0000256" key="2">
    <source>
        <dbReference type="ARBA" id="ARBA00010248"/>
    </source>
</evidence>
<sequence length="599" mass="65900">MNVVTSLAPGAATIALLCIALFAGIARAQSAAPNVVVSGADETLTNNIRVHVGSPEARCDSGQRRLNRLLPTIRRDVERAAQALGYYRASHDINITPAAGPGTGETNPDQCWTVVINVEPGEPVRIGDIDITFSDQRFNDLFSDVVEEVGIQSGQRLVHSDYEQLKSRLSAEAIDNGFFSARFTRAQLAIDLPRNRADIDLAFDPGERFRFGRIRISPLDGLSSSFVSRFLTFEEGSNYSSDALIELRDNLNDSQYFSEIAVTPQLSQAVDDRVPVTIDLQTRARRSYSAGVGVSTDIGPRLRLEYEDRFINRRGHRLNAELGISTQQQDPSISYVIPLKDPVNDSLRLSSGFQRLETDTYITNTYRAGVTWRSVVWDNWVQNVFVNYQTERSELTEVEASTGEDRQQVNSTITGINWARTRADDPIYPTQGWRLFGQISGAEENLLSDITFAQLYGSAKLIHSIGPGRVLLRGEAATTIADEVLELPLSVRFFAGGDKSVRGYQFGELGATNSDGDVVGGKHLLVGSVEYDIPVVAGWHAAVFYDTGNSFADFDDMKLKDSVGVGARWRSPIGPIRVDVARSLDDGGFRLHITMGPDL</sequence>
<dbReference type="Pfam" id="PF17243">
    <property type="entry name" value="POTRA_TamA_1"/>
    <property type="match status" value="1"/>
</dbReference>
<proteinExistence type="inferred from homology"/>
<comment type="caution">
    <text evidence="14">The sequence shown here is derived from an EMBL/GenBank/DDBJ whole genome shotgun (WGS) entry which is preliminary data.</text>
</comment>
<keyword evidence="6 11" id="KW-0732">Signal</keyword>
<comment type="subcellular location">
    <subcellularLocation>
        <location evidence="1">Cell outer membrane</location>
    </subcellularLocation>
</comment>
<accession>A0A1E8CN60</accession>
<gene>
    <name evidence="14" type="ORF">PHACT_03870</name>
</gene>
<feature type="domain" description="Bacterial surface antigen (D15)" evidence="12">
    <location>
        <begin position="314"/>
        <end position="585"/>
    </location>
</feature>
<protein>
    <recommendedName>
        <fullName evidence="3">Translocation and assembly module subunit TamA</fullName>
    </recommendedName>
    <alternativeName>
        <fullName evidence="9">Autotransporter assembly factor TamA</fullName>
    </alternativeName>
</protein>
<evidence type="ECO:0000256" key="5">
    <source>
        <dbReference type="ARBA" id="ARBA00022692"/>
    </source>
</evidence>
<feature type="domain" description="TamA POTRA" evidence="13">
    <location>
        <begin position="35"/>
        <end position="120"/>
    </location>
</feature>
<evidence type="ECO:0000259" key="12">
    <source>
        <dbReference type="Pfam" id="PF01103"/>
    </source>
</evidence>
<evidence type="ECO:0000256" key="6">
    <source>
        <dbReference type="ARBA" id="ARBA00022729"/>
    </source>
</evidence>
<evidence type="ECO:0000259" key="13">
    <source>
        <dbReference type="Pfam" id="PF17243"/>
    </source>
</evidence>
<dbReference type="Gene3D" id="2.40.160.50">
    <property type="entry name" value="membrane protein fhac: a member of the omp85/tpsb transporter family"/>
    <property type="match status" value="1"/>
</dbReference>
<keyword evidence="7" id="KW-0472">Membrane</keyword>
<dbReference type="InterPro" id="IPR039910">
    <property type="entry name" value="D15-like"/>
</dbReference>
<dbReference type="InterPro" id="IPR000184">
    <property type="entry name" value="Bac_surfAg_D15"/>
</dbReference>
<dbReference type="GO" id="GO:0009306">
    <property type="term" value="P:protein secretion"/>
    <property type="evidence" value="ECO:0007669"/>
    <property type="project" value="TreeGrafter"/>
</dbReference>
<dbReference type="PANTHER" id="PTHR12815">
    <property type="entry name" value="SORTING AND ASSEMBLY MACHINERY SAMM50 PROTEIN FAMILY MEMBER"/>
    <property type="match status" value="1"/>
</dbReference>
<dbReference type="Proteomes" id="UP000175669">
    <property type="component" value="Unassembled WGS sequence"/>
</dbReference>
<dbReference type="InterPro" id="IPR035243">
    <property type="entry name" value="TamA_POTRA_Dom_1"/>
</dbReference>
<evidence type="ECO:0000256" key="3">
    <source>
        <dbReference type="ARBA" id="ARBA00015419"/>
    </source>
</evidence>
<evidence type="ECO:0000313" key="14">
    <source>
        <dbReference type="EMBL" id="OFE13916.1"/>
    </source>
</evidence>
<keyword evidence="15" id="KW-1185">Reference proteome</keyword>
<comment type="similarity">
    <text evidence="2">Belongs to the TamA family.</text>
</comment>
<keyword evidence="8" id="KW-0998">Cell outer membrane</keyword>
<evidence type="ECO:0000313" key="15">
    <source>
        <dbReference type="Proteomes" id="UP000175669"/>
    </source>
</evidence>
<dbReference type="Gene3D" id="3.10.20.310">
    <property type="entry name" value="membrane protein fhac"/>
    <property type="match status" value="3"/>
</dbReference>
<feature type="signal peptide" evidence="11">
    <location>
        <begin position="1"/>
        <end position="28"/>
    </location>
</feature>
<name>A0A1E8CN60_9GAMM</name>
<dbReference type="GO" id="GO:0009279">
    <property type="term" value="C:cell outer membrane"/>
    <property type="evidence" value="ECO:0007669"/>
    <property type="project" value="UniProtKB-SubCell"/>
</dbReference>
<comment type="subunit">
    <text evidence="10">Interacts with TamB to form the translocation and assembly module (TAM).</text>
</comment>
<dbReference type="Pfam" id="PF01103">
    <property type="entry name" value="Omp85"/>
    <property type="match status" value="1"/>
</dbReference>
<evidence type="ECO:0000256" key="8">
    <source>
        <dbReference type="ARBA" id="ARBA00023237"/>
    </source>
</evidence>
<dbReference type="STRING" id="1524254.PHACT_03870"/>
<dbReference type="EMBL" id="MASR01000001">
    <property type="protein sequence ID" value="OFE13916.1"/>
    <property type="molecule type" value="Genomic_DNA"/>
</dbReference>
<keyword evidence="5" id="KW-0812">Transmembrane</keyword>
<feature type="chain" id="PRO_5009212266" description="Translocation and assembly module subunit TamA" evidence="11">
    <location>
        <begin position="29"/>
        <end position="599"/>
    </location>
</feature>